<dbReference type="AlphaFoldDB" id="A0A7R9IMF0"/>
<name>A0A7R9IMF0_9NEOP</name>
<reference evidence="1" key="1">
    <citation type="submission" date="2020-11" db="EMBL/GenBank/DDBJ databases">
        <authorList>
            <person name="Tran Van P."/>
        </authorList>
    </citation>
    <scope>NUCLEOTIDE SEQUENCE</scope>
</reference>
<evidence type="ECO:0000313" key="1">
    <source>
        <dbReference type="EMBL" id="CAD7461130.1"/>
    </source>
</evidence>
<dbReference type="EMBL" id="OE004404">
    <property type="protein sequence ID" value="CAD7461130.1"/>
    <property type="molecule type" value="Genomic_DNA"/>
</dbReference>
<gene>
    <name evidence="1" type="ORF">TTEB3V08_LOCUS9043</name>
</gene>
<organism evidence="1">
    <name type="scientific">Timema tahoe</name>
    <dbReference type="NCBI Taxonomy" id="61484"/>
    <lineage>
        <taxon>Eukaryota</taxon>
        <taxon>Metazoa</taxon>
        <taxon>Ecdysozoa</taxon>
        <taxon>Arthropoda</taxon>
        <taxon>Hexapoda</taxon>
        <taxon>Insecta</taxon>
        <taxon>Pterygota</taxon>
        <taxon>Neoptera</taxon>
        <taxon>Polyneoptera</taxon>
        <taxon>Phasmatodea</taxon>
        <taxon>Timematodea</taxon>
        <taxon>Timematoidea</taxon>
        <taxon>Timematidae</taxon>
        <taxon>Timema</taxon>
    </lineage>
</organism>
<sequence>MVTTNELRIDAPISKQHHFFSVTWWSRASKGRDKELGDKYSDRPCIKRAKLQLKTVCSNLPFEGGVDQDWGHVMLKSYYYVLGTNKLTALNVTFSLIKWN</sequence>
<proteinExistence type="predicted"/>
<accession>A0A7R9IMF0</accession>
<protein>
    <submittedName>
        <fullName evidence="1">Uncharacterized protein</fullName>
    </submittedName>
</protein>